<dbReference type="AlphaFoldDB" id="A0A0D2PCQ0"/>
<dbReference type="OrthoDB" id="2654851at2759"/>
<organism evidence="2 3">
    <name type="scientific">Hypholoma sublateritium (strain FD-334 SS-4)</name>
    <dbReference type="NCBI Taxonomy" id="945553"/>
    <lineage>
        <taxon>Eukaryota</taxon>
        <taxon>Fungi</taxon>
        <taxon>Dikarya</taxon>
        <taxon>Basidiomycota</taxon>
        <taxon>Agaricomycotina</taxon>
        <taxon>Agaricomycetes</taxon>
        <taxon>Agaricomycetidae</taxon>
        <taxon>Agaricales</taxon>
        <taxon>Agaricineae</taxon>
        <taxon>Strophariaceae</taxon>
        <taxon>Hypholoma</taxon>
    </lineage>
</organism>
<protein>
    <recommendedName>
        <fullName evidence="1">Heterokaryon incompatibility domain-containing protein</fullName>
    </recommendedName>
</protein>
<dbReference type="InterPro" id="IPR010730">
    <property type="entry name" value="HET"/>
</dbReference>
<sequence>MTKGRLKVAAWTNEYIKNDLRNTVQQHVYGQMPIRMIKLPGMNLLSRTGVVRDITRRILEQVSEAKIEDKTTHVLLREKISEEDAYHRVIQEVVDNFGQYAILSHTWLQDEEDSELTYGDLMRNGTEWPSLYAETNGAGYRKVFGFCKIAHSEGYPYAWMDTVCINQDSTSELDESIRSMYRWYQRSSMCMAYLADTASLSDMGRDRWFTRGWTLQELLAPQKIKFYNKNWKFLGATGEVEPRDSKNSHQECVYDEKNEEAVISVEDIIEEVAGIAAHERIQFMSGMSTTVDVSHRMRWAAHRTTTRGEDQAYCLMGIFGVSFSIAYGEGAERAFFRLIEAILTSFRDLSDVLVWGGKPISDEIHSSSLIPSSPKCYLRSPAVGAYFFSTFIPAEPLLLTHIGLRIRVLLIRGEYRSSSPRLVDGADMSICLKINWNQRPLRWHEYDVFSESSTVRLQGNNRELNRQALVLGIWNVEDDSNVVVLPPIP</sequence>
<evidence type="ECO:0000313" key="3">
    <source>
        <dbReference type="Proteomes" id="UP000054270"/>
    </source>
</evidence>
<keyword evidence="3" id="KW-1185">Reference proteome</keyword>
<name>A0A0D2PCQ0_HYPSF</name>
<dbReference type="EMBL" id="KN817594">
    <property type="protein sequence ID" value="KJA18050.1"/>
    <property type="molecule type" value="Genomic_DNA"/>
</dbReference>
<dbReference type="PANTHER" id="PTHR10622">
    <property type="entry name" value="HET DOMAIN-CONTAINING PROTEIN"/>
    <property type="match status" value="1"/>
</dbReference>
<dbReference type="PANTHER" id="PTHR10622:SF10">
    <property type="entry name" value="HET DOMAIN-CONTAINING PROTEIN"/>
    <property type="match status" value="1"/>
</dbReference>
<proteinExistence type="predicted"/>
<evidence type="ECO:0000313" key="2">
    <source>
        <dbReference type="EMBL" id="KJA18050.1"/>
    </source>
</evidence>
<dbReference type="Pfam" id="PF06985">
    <property type="entry name" value="HET"/>
    <property type="match status" value="1"/>
</dbReference>
<evidence type="ECO:0000259" key="1">
    <source>
        <dbReference type="Pfam" id="PF06985"/>
    </source>
</evidence>
<dbReference type="Proteomes" id="UP000054270">
    <property type="component" value="Unassembled WGS sequence"/>
</dbReference>
<feature type="domain" description="Heterokaryon incompatibility" evidence="1">
    <location>
        <begin position="100"/>
        <end position="199"/>
    </location>
</feature>
<gene>
    <name evidence="2" type="ORF">HYPSUDRAFT_970480</name>
</gene>
<reference evidence="3" key="1">
    <citation type="submission" date="2014-04" db="EMBL/GenBank/DDBJ databases">
        <title>Evolutionary Origins and Diversification of the Mycorrhizal Mutualists.</title>
        <authorList>
            <consortium name="DOE Joint Genome Institute"/>
            <consortium name="Mycorrhizal Genomics Consortium"/>
            <person name="Kohler A."/>
            <person name="Kuo A."/>
            <person name="Nagy L.G."/>
            <person name="Floudas D."/>
            <person name="Copeland A."/>
            <person name="Barry K.W."/>
            <person name="Cichocki N."/>
            <person name="Veneault-Fourrey C."/>
            <person name="LaButti K."/>
            <person name="Lindquist E.A."/>
            <person name="Lipzen A."/>
            <person name="Lundell T."/>
            <person name="Morin E."/>
            <person name="Murat C."/>
            <person name="Riley R."/>
            <person name="Ohm R."/>
            <person name="Sun H."/>
            <person name="Tunlid A."/>
            <person name="Henrissat B."/>
            <person name="Grigoriev I.V."/>
            <person name="Hibbett D.S."/>
            <person name="Martin F."/>
        </authorList>
    </citation>
    <scope>NUCLEOTIDE SEQUENCE [LARGE SCALE GENOMIC DNA]</scope>
    <source>
        <strain evidence="3">FD-334 SS-4</strain>
    </source>
</reference>
<dbReference type="STRING" id="945553.A0A0D2PCQ0"/>
<accession>A0A0D2PCQ0</accession>
<dbReference type="OMA" id="CHACETQ"/>